<gene>
    <name evidence="7" type="primary">SR30_3</name>
    <name evidence="7" type="ORF">HAX54_033012</name>
</gene>
<sequence>MNSCENIVHANSKSNKGEINADISMLGETVAQAVEPLSIEFSQDPRDADDAICERDDYDFDGHHLRVELARGGRGSSSYDRHNSYSSGSCGGLSRRSDYRVLVSGLPFFASWQDLKDHMRRAGDVCFS</sequence>
<evidence type="ECO:0000256" key="3">
    <source>
        <dbReference type="ARBA" id="ARBA00022737"/>
    </source>
</evidence>
<name>A0ABS8VFB0_DATST</name>
<evidence type="ECO:0000313" key="8">
    <source>
        <dbReference type="Proteomes" id="UP000823775"/>
    </source>
</evidence>
<evidence type="ECO:0000256" key="5">
    <source>
        <dbReference type="ARBA" id="ARBA00023242"/>
    </source>
</evidence>
<comment type="caution">
    <text evidence="7">The sequence shown here is derived from an EMBL/GenBank/DDBJ whole genome shotgun (WGS) entry which is preliminary data.</text>
</comment>
<dbReference type="Proteomes" id="UP000823775">
    <property type="component" value="Unassembled WGS sequence"/>
</dbReference>
<dbReference type="InterPro" id="IPR012677">
    <property type="entry name" value="Nucleotide-bd_a/b_plait_sf"/>
</dbReference>
<keyword evidence="3" id="KW-0677">Repeat</keyword>
<keyword evidence="2" id="KW-0507">mRNA processing</keyword>
<evidence type="ECO:0000256" key="6">
    <source>
        <dbReference type="SAM" id="MobiDB-lite"/>
    </source>
</evidence>
<keyword evidence="5" id="KW-0539">Nucleus</keyword>
<evidence type="ECO:0000256" key="2">
    <source>
        <dbReference type="ARBA" id="ARBA00022664"/>
    </source>
</evidence>
<reference evidence="7 8" key="1">
    <citation type="journal article" date="2021" name="BMC Genomics">
        <title>Datura genome reveals duplications of psychoactive alkaloid biosynthetic genes and high mutation rate following tissue culture.</title>
        <authorList>
            <person name="Rajewski A."/>
            <person name="Carter-House D."/>
            <person name="Stajich J."/>
            <person name="Litt A."/>
        </authorList>
    </citation>
    <scope>NUCLEOTIDE SEQUENCE [LARGE SCALE GENOMIC DNA]</scope>
    <source>
        <strain evidence="7">AR-01</strain>
    </source>
</reference>
<dbReference type="PANTHER" id="PTHR23003">
    <property type="entry name" value="RNA RECOGNITION MOTIF RRM DOMAIN CONTAINING PROTEIN"/>
    <property type="match status" value="1"/>
</dbReference>
<accession>A0ABS8VFB0</accession>
<dbReference type="Gene3D" id="3.30.70.330">
    <property type="match status" value="2"/>
</dbReference>
<dbReference type="InterPro" id="IPR050374">
    <property type="entry name" value="RRT5_SRSF_SR"/>
</dbReference>
<feature type="region of interest" description="Disordered" evidence="6">
    <location>
        <begin position="72"/>
        <end position="92"/>
    </location>
</feature>
<dbReference type="InterPro" id="IPR035979">
    <property type="entry name" value="RBD_domain_sf"/>
</dbReference>
<dbReference type="SUPFAM" id="SSF54928">
    <property type="entry name" value="RNA-binding domain, RBD"/>
    <property type="match status" value="1"/>
</dbReference>
<keyword evidence="8" id="KW-1185">Reference proteome</keyword>
<comment type="subcellular location">
    <subcellularLocation>
        <location evidence="1">Nucleus</location>
    </subcellularLocation>
</comment>
<evidence type="ECO:0000256" key="1">
    <source>
        <dbReference type="ARBA" id="ARBA00004123"/>
    </source>
</evidence>
<keyword evidence="4" id="KW-0694">RNA-binding</keyword>
<organism evidence="7 8">
    <name type="scientific">Datura stramonium</name>
    <name type="common">Jimsonweed</name>
    <name type="synonym">Common thornapple</name>
    <dbReference type="NCBI Taxonomy" id="4076"/>
    <lineage>
        <taxon>Eukaryota</taxon>
        <taxon>Viridiplantae</taxon>
        <taxon>Streptophyta</taxon>
        <taxon>Embryophyta</taxon>
        <taxon>Tracheophyta</taxon>
        <taxon>Spermatophyta</taxon>
        <taxon>Magnoliopsida</taxon>
        <taxon>eudicotyledons</taxon>
        <taxon>Gunneridae</taxon>
        <taxon>Pentapetalae</taxon>
        <taxon>asterids</taxon>
        <taxon>lamiids</taxon>
        <taxon>Solanales</taxon>
        <taxon>Solanaceae</taxon>
        <taxon>Solanoideae</taxon>
        <taxon>Datureae</taxon>
        <taxon>Datura</taxon>
    </lineage>
</organism>
<dbReference type="EMBL" id="JACEIK010004210">
    <property type="protein sequence ID" value="MCD9644625.1"/>
    <property type="molecule type" value="Genomic_DNA"/>
</dbReference>
<proteinExistence type="predicted"/>
<evidence type="ECO:0000256" key="4">
    <source>
        <dbReference type="ARBA" id="ARBA00022884"/>
    </source>
</evidence>
<protein>
    <submittedName>
        <fullName evidence="7">Serine/arginine-rich splicing factor sr30</fullName>
    </submittedName>
</protein>
<dbReference type="PANTHER" id="PTHR23003:SF62">
    <property type="entry name" value="SERINE_ARGININE (SR)-TYPE SHUTTLING MRNA BINDING PROTEIN NPL3"/>
    <property type="match status" value="1"/>
</dbReference>
<evidence type="ECO:0000313" key="7">
    <source>
        <dbReference type="EMBL" id="MCD9644625.1"/>
    </source>
</evidence>